<keyword evidence="8" id="KW-0479">Metal-binding</keyword>
<reference evidence="17" key="2">
    <citation type="submission" date="2020-11" db="EMBL/GenBank/DDBJ databases">
        <authorList>
            <person name="Cecchin M."/>
            <person name="Marcolungo L."/>
            <person name="Rossato M."/>
            <person name="Girolomoni L."/>
            <person name="Cosentino E."/>
            <person name="Cuine S."/>
            <person name="Li-Beisson Y."/>
            <person name="Delledonne M."/>
            <person name="Ballottari M."/>
        </authorList>
    </citation>
    <scope>NUCLEOTIDE SEQUENCE</scope>
    <source>
        <strain evidence="17">211/11P</strain>
        <tissue evidence="17">Whole cell</tissue>
    </source>
</reference>
<accession>A0A9D4TZW6</accession>
<name>A0A9D4TZW6_CHLVU</name>
<gene>
    <name evidence="17" type="ORF">D9Q98_001437</name>
</gene>
<dbReference type="Proteomes" id="UP001055712">
    <property type="component" value="Unassembled WGS sequence"/>
</dbReference>
<organism evidence="17 18">
    <name type="scientific">Chlorella vulgaris</name>
    <name type="common">Green alga</name>
    <dbReference type="NCBI Taxonomy" id="3077"/>
    <lineage>
        <taxon>Eukaryota</taxon>
        <taxon>Viridiplantae</taxon>
        <taxon>Chlorophyta</taxon>
        <taxon>core chlorophytes</taxon>
        <taxon>Trebouxiophyceae</taxon>
        <taxon>Chlorellales</taxon>
        <taxon>Chlorellaceae</taxon>
        <taxon>Chlorella clade</taxon>
        <taxon>Chlorella</taxon>
    </lineage>
</organism>
<sequence>MQQPVSRAICHVDLDAFYAQVEVKQHPQLRGKPVGVVQYNPYGDLATHTPAEDRVMNDSNGSLIAVSYEARAAGVKRNMRGDAAREVCPEIQLVQVPTAHGKADLTLYRSDGRKVLGILARLAKTERASIDECYLDLTEEAQRRLAEHGGVPPLPPLPDQVHVMRQDGFSAAADWWRRPDEEWEPGERLLACAAAAVAELRAAVLAELGFTCSAGIAHTKLMAKLCSGLHKPAQQTVLPASAVPVLLGPLPLARVKGLGGKFGVQVMSELGISTVGELAAVPLPRLEAAFGDKDAQWLAAVAHGITDDAVEERKLPKSVSCSKTFRGNHALGDLQAVHTWMLELGGELADRLEEDREDNNRIPQTLTVSFSTALPWVATHRPGKPVQFSTPEGYHSISRSCPLRRLTADAIADDATALVRRWAGEQAAGWKLGVLELTASSFVAVQSAASAITRFFKPTAAAPPAAPPAERDACTAEASGDGAAAAPPKQQQQPVQQQQQQQQPVGQQPPQPQQQPVGQPSSQPQQHADRHKQQHGQQQHEQQEQQQKEQQRPHTAAAASCSGHGQEHDDGNCTAAVPAGAPAAADRGTAHGQGVLQLHQNAQPAAAEQASGTVDEAVLAELPQELQREIRGEMKMRQLAAHLDGRKQQQHQRYNGGGGGSGSGKRSGGSAGLAGGKQQDILTFIKGKRVKR</sequence>
<dbReference type="GO" id="GO:0003887">
    <property type="term" value="F:DNA-directed DNA polymerase activity"/>
    <property type="evidence" value="ECO:0007669"/>
    <property type="project" value="UniProtKB-EC"/>
</dbReference>
<keyword evidence="10" id="KW-0460">Magnesium</keyword>
<dbReference type="PANTHER" id="PTHR45873">
    <property type="entry name" value="DNA POLYMERASE ETA"/>
    <property type="match status" value="1"/>
</dbReference>
<feature type="compositionally biased region" description="Basic and acidic residues" evidence="15">
    <location>
        <begin position="541"/>
        <end position="552"/>
    </location>
</feature>
<keyword evidence="11" id="KW-0234">DNA repair</keyword>
<dbReference type="InterPro" id="IPR001126">
    <property type="entry name" value="UmuC"/>
</dbReference>
<comment type="caution">
    <text evidence="17">The sequence shown here is derived from an EMBL/GenBank/DDBJ whole genome shotgun (WGS) entry which is preliminary data.</text>
</comment>
<dbReference type="EMBL" id="SIDB01000001">
    <property type="protein sequence ID" value="KAI3439026.1"/>
    <property type="molecule type" value="Genomic_DNA"/>
</dbReference>
<dbReference type="PROSITE" id="PS50173">
    <property type="entry name" value="UMUC"/>
    <property type="match status" value="1"/>
</dbReference>
<dbReference type="Gene3D" id="3.30.70.270">
    <property type="match status" value="1"/>
</dbReference>
<dbReference type="FunFam" id="1.10.150.20:FF:000014">
    <property type="entry name" value="Polymerase (DNA directed), eta"/>
    <property type="match status" value="1"/>
</dbReference>
<comment type="cofactor">
    <cofactor evidence="1">
        <name>Mn(2+)</name>
        <dbReference type="ChEBI" id="CHEBI:29035"/>
    </cofactor>
</comment>
<keyword evidence="6" id="KW-0808">Transferase</keyword>
<protein>
    <recommendedName>
        <fullName evidence="13">DNA polymerase eta</fullName>
        <ecNumber evidence="5">2.7.7.7</ecNumber>
    </recommendedName>
</protein>
<dbReference type="Pfam" id="PF00817">
    <property type="entry name" value="IMS"/>
    <property type="match status" value="1"/>
</dbReference>
<evidence type="ECO:0000256" key="11">
    <source>
        <dbReference type="ARBA" id="ARBA00023204"/>
    </source>
</evidence>
<dbReference type="GO" id="GO:0005634">
    <property type="term" value="C:nucleus"/>
    <property type="evidence" value="ECO:0007669"/>
    <property type="project" value="UniProtKB-SubCell"/>
</dbReference>
<dbReference type="GO" id="GO:0005657">
    <property type="term" value="C:replication fork"/>
    <property type="evidence" value="ECO:0007669"/>
    <property type="project" value="TreeGrafter"/>
</dbReference>
<evidence type="ECO:0000256" key="4">
    <source>
        <dbReference type="ARBA" id="ARBA00010945"/>
    </source>
</evidence>
<dbReference type="GO" id="GO:0046872">
    <property type="term" value="F:metal ion binding"/>
    <property type="evidence" value="ECO:0007669"/>
    <property type="project" value="UniProtKB-KW"/>
</dbReference>
<dbReference type="GO" id="GO:0035861">
    <property type="term" value="C:site of double-strand break"/>
    <property type="evidence" value="ECO:0007669"/>
    <property type="project" value="TreeGrafter"/>
</dbReference>
<evidence type="ECO:0000256" key="3">
    <source>
        <dbReference type="ARBA" id="ARBA00004123"/>
    </source>
</evidence>
<dbReference type="GO" id="GO:0009411">
    <property type="term" value="P:response to UV"/>
    <property type="evidence" value="ECO:0007669"/>
    <property type="project" value="UniProtKB-ARBA"/>
</dbReference>
<evidence type="ECO:0000256" key="15">
    <source>
        <dbReference type="SAM" id="MobiDB-lite"/>
    </source>
</evidence>
<dbReference type="AlphaFoldDB" id="A0A9D4TZW6"/>
<dbReference type="GO" id="GO:0006281">
    <property type="term" value="P:DNA repair"/>
    <property type="evidence" value="ECO:0007669"/>
    <property type="project" value="UniProtKB-KW"/>
</dbReference>
<feature type="region of interest" description="Disordered" evidence="15">
    <location>
        <begin position="460"/>
        <end position="611"/>
    </location>
</feature>
<feature type="compositionally biased region" description="Gly residues" evidence="15">
    <location>
        <begin position="655"/>
        <end position="675"/>
    </location>
</feature>
<comment type="cofactor">
    <cofactor evidence="2">
        <name>Mg(2+)</name>
        <dbReference type="ChEBI" id="CHEBI:18420"/>
    </cofactor>
</comment>
<dbReference type="PIRSF" id="PIRSF036603">
    <property type="entry name" value="DPol_eta"/>
    <property type="match status" value="1"/>
</dbReference>
<evidence type="ECO:0000256" key="7">
    <source>
        <dbReference type="ARBA" id="ARBA00022695"/>
    </source>
</evidence>
<dbReference type="InterPro" id="IPR052230">
    <property type="entry name" value="DNA_polymerase_eta"/>
</dbReference>
<evidence type="ECO:0000256" key="8">
    <source>
        <dbReference type="ARBA" id="ARBA00022723"/>
    </source>
</evidence>
<dbReference type="PANTHER" id="PTHR45873:SF1">
    <property type="entry name" value="DNA POLYMERASE ETA"/>
    <property type="match status" value="1"/>
</dbReference>
<evidence type="ECO:0000313" key="17">
    <source>
        <dbReference type="EMBL" id="KAI3439026.1"/>
    </source>
</evidence>
<keyword evidence="18" id="KW-1185">Reference proteome</keyword>
<evidence type="ECO:0000256" key="1">
    <source>
        <dbReference type="ARBA" id="ARBA00001936"/>
    </source>
</evidence>
<evidence type="ECO:0000256" key="13">
    <source>
        <dbReference type="ARBA" id="ARBA00044975"/>
    </source>
</evidence>
<evidence type="ECO:0000256" key="12">
    <source>
        <dbReference type="ARBA" id="ARBA00023242"/>
    </source>
</evidence>
<evidence type="ECO:0000256" key="5">
    <source>
        <dbReference type="ARBA" id="ARBA00012417"/>
    </source>
</evidence>
<evidence type="ECO:0000256" key="14">
    <source>
        <dbReference type="ARBA" id="ARBA00049244"/>
    </source>
</evidence>
<feature type="region of interest" description="Disordered" evidence="15">
    <location>
        <begin position="642"/>
        <end position="692"/>
    </location>
</feature>
<comment type="subcellular location">
    <subcellularLocation>
        <location evidence="3">Nucleus</location>
    </subcellularLocation>
</comment>
<comment type="similarity">
    <text evidence="4">Belongs to the DNA polymerase type-Y family.</text>
</comment>
<comment type="catalytic activity">
    <reaction evidence="14">
        <text>DNA(n) + a 2'-deoxyribonucleoside 5'-triphosphate = DNA(n+1) + diphosphate</text>
        <dbReference type="Rhea" id="RHEA:22508"/>
        <dbReference type="Rhea" id="RHEA-COMP:17339"/>
        <dbReference type="Rhea" id="RHEA-COMP:17340"/>
        <dbReference type="ChEBI" id="CHEBI:33019"/>
        <dbReference type="ChEBI" id="CHEBI:61560"/>
        <dbReference type="ChEBI" id="CHEBI:173112"/>
        <dbReference type="EC" id="2.7.7.7"/>
    </reaction>
</comment>
<dbReference type="InterPro" id="IPR036775">
    <property type="entry name" value="DNA_pol_Y-fam_lit_finger_sf"/>
</dbReference>
<dbReference type="GO" id="GO:0003684">
    <property type="term" value="F:damaged DNA binding"/>
    <property type="evidence" value="ECO:0007669"/>
    <property type="project" value="InterPro"/>
</dbReference>
<dbReference type="Pfam" id="PF21704">
    <property type="entry name" value="POLH-Rev1_HhH"/>
    <property type="match status" value="1"/>
</dbReference>
<evidence type="ECO:0000313" key="18">
    <source>
        <dbReference type="Proteomes" id="UP001055712"/>
    </source>
</evidence>
<feature type="domain" description="UmuC" evidence="16">
    <location>
        <begin position="9"/>
        <end position="259"/>
    </location>
</feature>
<reference evidence="17" key="1">
    <citation type="journal article" date="2019" name="Plant J.">
        <title>Chlorella vulgaris genome assembly and annotation reveals the molecular basis for metabolic acclimation to high light conditions.</title>
        <authorList>
            <person name="Cecchin M."/>
            <person name="Marcolungo L."/>
            <person name="Rossato M."/>
            <person name="Girolomoni L."/>
            <person name="Cosentino E."/>
            <person name="Cuine S."/>
            <person name="Li-Beisson Y."/>
            <person name="Delledonne M."/>
            <person name="Ballottari M."/>
        </authorList>
    </citation>
    <scope>NUCLEOTIDE SEQUENCE</scope>
    <source>
        <strain evidence="17">211/11P</strain>
    </source>
</reference>
<dbReference type="Gene3D" id="3.30.1490.100">
    <property type="entry name" value="DNA polymerase, Y-family, little finger domain"/>
    <property type="match status" value="1"/>
</dbReference>
<evidence type="ECO:0000259" key="16">
    <source>
        <dbReference type="PROSITE" id="PS50173"/>
    </source>
</evidence>
<feature type="compositionally biased region" description="Low complexity" evidence="15">
    <location>
        <begin position="514"/>
        <end position="526"/>
    </location>
</feature>
<dbReference type="Gene3D" id="3.40.1170.60">
    <property type="match status" value="1"/>
</dbReference>
<feature type="compositionally biased region" description="Low complexity" evidence="15">
    <location>
        <begin position="574"/>
        <end position="587"/>
    </location>
</feature>
<dbReference type="GO" id="GO:0042276">
    <property type="term" value="P:error-prone translesion synthesis"/>
    <property type="evidence" value="ECO:0007669"/>
    <property type="project" value="TreeGrafter"/>
</dbReference>
<evidence type="ECO:0000256" key="6">
    <source>
        <dbReference type="ARBA" id="ARBA00022679"/>
    </source>
</evidence>
<dbReference type="InterPro" id="IPR017961">
    <property type="entry name" value="DNA_pol_Y-fam_little_finger"/>
</dbReference>
<feature type="compositionally biased region" description="Low complexity" evidence="15">
    <location>
        <begin position="475"/>
        <end position="506"/>
    </location>
</feature>
<evidence type="ECO:0000256" key="9">
    <source>
        <dbReference type="ARBA" id="ARBA00022763"/>
    </source>
</evidence>
<dbReference type="FunFam" id="3.40.1170.60:FF:000003">
    <property type="entry name" value="DNA polymerase eta"/>
    <property type="match status" value="1"/>
</dbReference>
<dbReference type="SUPFAM" id="SSF100879">
    <property type="entry name" value="Lesion bypass DNA polymerase (Y-family), little finger domain"/>
    <property type="match status" value="1"/>
</dbReference>
<proteinExistence type="inferred from homology"/>
<dbReference type="Gene3D" id="1.10.150.20">
    <property type="entry name" value="5' to 3' exonuclease, C-terminal subdomain"/>
    <property type="match status" value="1"/>
</dbReference>
<keyword evidence="12" id="KW-0539">Nucleus</keyword>
<dbReference type="OrthoDB" id="5723at2759"/>
<keyword evidence="9" id="KW-0227">DNA damage</keyword>
<evidence type="ECO:0000256" key="10">
    <source>
        <dbReference type="ARBA" id="ARBA00022842"/>
    </source>
</evidence>
<evidence type="ECO:0000256" key="2">
    <source>
        <dbReference type="ARBA" id="ARBA00001946"/>
    </source>
</evidence>
<keyword evidence="7" id="KW-0548">Nucleotidyltransferase</keyword>
<dbReference type="SUPFAM" id="SSF56672">
    <property type="entry name" value="DNA/RNA polymerases"/>
    <property type="match status" value="1"/>
</dbReference>
<dbReference type="Pfam" id="PF11799">
    <property type="entry name" value="IMS_C"/>
    <property type="match status" value="1"/>
</dbReference>
<dbReference type="InterPro" id="IPR043128">
    <property type="entry name" value="Rev_trsase/Diguanyl_cyclase"/>
</dbReference>
<dbReference type="EC" id="2.7.7.7" evidence="5"/>
<dbReference type="InterPro" id="IPR043502">
    <property type="entry name" value="DNA/RNA_pol_sf"/>
</dbReference>